<accession>A0AAD3XHI8</accession>
<proteinExistence type="predicted"/>
<evidence type="ECO:0000313" key="1">
    <source>
        <dbReference type="EMBL" id="GMH04695.1"/>
    </source>
</evidence>
<reference evidence="1" key="1">
    <citation type="submission" date="2023-05" db="EMBL/GenBank/DDBJ databases">
        <title>Nepenthes gracilis genome sequencing.</title>
        <authorList>
            <person name="Fukushima K."/>
        </authorList>
    </citation>
    <scope>NUCLEOTIDE SEQUENCE</scope>
    <source>
        <strain evidence="1">SING2019-196</strain>
    </source>
</reference>
<gene>
    <name evidence="1" type="ORF">Nepgr_006535</name>
</gene>
<organism evidence="1 2">
    <name type="scientific">Nepenthes gracilis</name>
    <name type="common">Slender pitcher plant</name>
    <dbReference type="NCBI Taxonomy" id="150966"/>
    <lineage>
        <taxon>Eukaryota</taxon>
        <taxon>Viridiplantae</taxon>
        <taxon>Streptophyta</taxon>
        <taxon>Embryophyta</taxon>
        <taxon>Tracheophyta</taxon>
        <taxon>Spermatophyta</taxon>
        <taxon>Magnoliopsida</taxon>
        <taxon>eudicotyledons</taxon>
        <taxon>Gunneridae</taxon>
        <taxon>Pentapetalae</taxon>
        <taxon>Caryophyllales</taxon>
        <taxon>Nepenthaceae</taxon>
        <taxon>Nepenthes</taxon>
    </lineage>
</organism>
<keyword evidence="2" id="KW-1185">Reference proteome</keyword>
<dbReference type="AlphaFoldDB" id="A0AAD3XHI8"/>
<dbReference type="Proteomes" id="UP001279734">
    <property type="component" value="Unassembled WGS sequence"/>
</dbReference>
<dbReference type="EMBL" id="BSYO01000005">
    <property type="protein sequence ID" value="GMH04695.1"/>
    <property type="molecule type" value="Genomic_DNA"/>
</dbReference>
<comment type="caution">
    <text evidence="1">The sequence shown here is derived from an EMBL/GenBank/DDBJ whole genome shotgun (WGS) entry which is preliminary data.</text>
</comment>
<protein>
    <submittedName>
        <fullName evidence="1">Uncharacterized protein</fullName>
    </submittedName>
</protein>
<evidence type="ECO:0000313" key="2">
    <source>
        <dbReference type="Proteomes" id="UP001279734"/>
    </source>
</evidence>
<sequence>MFGCCCTEENEIIKGHGELDTKFGGPSSCFVNFLTTNCRFLPALVGIAICHIRSFGILEAASERCCTPVTTSGRKSSTCCAELGWHSLLIWNNFQFNIHFWVIQVKLSILQGFQHFHLEL</sequence>
<name>A0AAD3XHI8_NEPGR</name>